<keyword evidence="1" id="KW-0479">Metal-binding</keyword>
<dbReference type="EMBL" id="JACVFC010000001">
    <property type="protein sequence ID" value="MBC9929757.1"/>
    <property type="molecule type" value="Genomic_DNA"/>
</dbReference>
<dbReference type="InterPro" id="IPR034686">
    <property type="entry name" value="Terpene_cyclase-like_2"/>
</dbReference>
<dbReference type="InterPro" id="IPR008949">
    <property type="entry name" value="Isoprenoid_synthase_dom_sf"/>
</dbReference>
<dbReference type="Proteomes" id="UP000659124">
    <property type="component" value="Unassembled WGS sequence"/>
</dbReference>
<gene>
    <name evidence="2" type="ORF">ICL07_05175</name>
</gene>
<dbReference type="SFLD" id="SFLDS00005">
    <property type="entry name" value="Isoprenoid_Synthase_Type_I"/>
    <property type="match status" value="1"/>
</dbReference>
<evidence type="ECO:0000313" key="3">
    <source>
        <dbReference type="Proteomes" id="UP000659124"/>
    </source>
</evidence>
<dbReference type="SFLD" id="SFLDG01020">
    <property type="entry name" value="Terpene_Cyclase_Like_2"/>
    <property type="match status" value="1"/>
</dbReference>
<dbReference type="RefSeq" id="WP_188086856.1">
    <property type="nucleotide sequence ID" value="NZ_JACVFC010000001.1"/>
</dbReference>
<dbReference type="PANTHER" id="PTHR35201:SF4">
    <property type="entry name" value="BETA-PINACENE SYNTHASE-RELATED"/>
    <property type="match status" value="1"/>
</dbReference>
<dbReference type="EC" id="4.2.3.-" evidence="1"/>
<dbReference type="Pfam" id="PF19086">
    <property type="entry name" value="Terpene_syn_C_2"/>
    <property type="match status" value="1"/>
</dbReference>
<accession>A0ABR7TJU0</accession>
<evidence type="ECO:0000313" key="2">
    <source>
        <dbReference type="EMBL" id="MBC9929757.1"/>
    </source>
</evidence>
<keyword evidence="1" id="KW-0460">Magnesium</keyword>
<comment type="cofactor">
    <cofactor evidence="1">
        <name>Mg(2+)</name>
        <dbReference type="ChEBI" id="CHEBI:18420"/>
    </cofactor>
</comment>
<dbReference type="PANTHER" id="PTHR35201">
    <property type="entry name" value="TERPENE SYNTHASE"/>
    <property type="match status" value="1"/>
</dbReference>
<protein>
    <recommendedName>
        <fullName evidence="1">Terpene synthase</fullName>
        <ecNumber evidence="1">4.2.3.-</ecNumber>
    </recommendedName>
</protein>
<keyword evidence="1" id="KW-0456">Lyase</keyword>
<comment type="caution">
    <text evidence="2">The sequence shown here is derived from an EMBL/GenBank/DDBJ whole genome shotgun (WGS) entry which is preliminary data.</text>
</comment>
<dbReference type="Gene3D" id="1.10.600.10">
    <property type="entry name" value="Farnesyl Diphosphate Synthase"/>
    <property type="match status" value="1"/>
</dbReference>
<comment type="similarity">
    <text evidence="1">Belongs to the terpene synthase family.</text>
</comment>
<proteinExistence type="inferred from homology"/>
<dbReference type="SUPFAM" id="SSF48576">
    <property type="entry name" value="Terpenoid synthases"/>
    <property type="match status" value="1"/>
</dbReference>
<reference evidence="2 3" key="1">
    <citation type="submission" date="2020-09" db="EMBL/GenBank/DDBJ databases">
        <title>Genome sequences of type strains of Chitinophaga qingshengii and Chitinophaga varians.</title>
        <authorList>
            <person name="Kittiwongwattana C."/>
        </authorList>
    </citation>
    <scope>NUCLEOTIDE SEQUENCE [LARGE SCALE GENOMIC DNA]</scope>
    <source>
        <strain evidence="2 3">JCM 30026</strain>
    </source>
</reference>
<evidence type="ECO:0000256" key="1">
    <source>
        <dbReference type="RuleBase" id="RU366034"/>
    </source>
</evidence>
<organism evidence="2 3">
    <name type="scientific">Chitinophaga qingshengii</name>
    <dbReference type="NCBI Taxonomy" id="1569794"/>
    <lineage>
        <taxon>Bacteria</taxon>
        <taxon>Pseudomonadati</taxon>
        <taxon>Bacteroidota</taxon>
        <taxon>Chitinophagia</taxon>
        <taxon>Chitinophagales</taxon>
        <taxon>Chitinophagaceae</taxon>
        <taxon>Chitinophaga</taxon>
    </lineage>
</organism>
<sequence length="333" mass="39174">MRTQKIPELLAPFPPLVNQFAEQSKENTRKWVRKFRLHEGSDYDAYLKDNLTYMTARFYPTASQERFFIADQFNTLLFAMDDRMDHQDNKDLIISSRERFSKFIDACLLIMKGEYDAPLPPTGHLAALNDVWSKVKTISTPAWQAKFTAGIRKMFDAALWAHDNFSARQIPSVAGFYTMRPFLGAAHTSSDMIEIIEQVYIPNTILELPYFQEITRLCQITVCLANDMFSVMKEIGHQDYHNMVLIMMREHDINLKQAMKQTRRLYTADMRQFLRLMSIHSHQLFTGYETEIQRYKQCLQAIMRGNIDWSTKETNRYPNFVYGVQKRVKRNEI</sequence>
<name>A0ABR7TJU0_9BACT</name>
<keyword evidence="3" id="KW-1185">Reference proteome</keyword>